<evidence type="ECO:0000313" key="1">
    <source>
        <dbReference type="EMBL" id="CBI36354.3"/>
    </source>
</evidence>
<accession>D7U158</accession>
<gene>
    <name evidence="1" type="ordered locus">VIT_09s0002g07390</name>
</gene>
<proteinExistence type="predicted"/>
<dbReference type="PaxDb" id="29760-VIT_09s0002g07390.t01"/>
<dbReference type="AlphaFoldDB" id="D7U158"/>
<dbReference type="InParanoid" id="D7U158"/>
<keyword evidence="2" id="KW-1185">Reference proteome</keyword>
<name>D7U158_VITVI</name>
<sequence length="164" mass="18504">MAQIFNYTCAKHSKIQLFRHLRGLFLHRQQSKPWTACITRARRALATRSAIQPPVSPCNTAPKLSVTLPFCGDHQHIVVLHLHLDVARLQPRHVDDEDMGIGVLFDVGRRHNQCAGKWRLYAPNRQHLSSLTAPFFRAVSTGFSATCMLALQPVKRAPTLAQCF</sequence>
<organism evidence="1 2">
    <name type="scientific">Vitis vinifera</name>
    <name type="common">Grape</name>
    <dbReference type="NCBI Taxonomy" id="29760"/>
    <lineage>
        <taxon>Eukaryota</taxon>
        <taxon>Viridiplantae</taxon>
        <taxon>Streptophyta</taxon>
        <taxon>Embryophyta</taxon>
        <taxon>Tracheophyta</taxon>
        <taxon>Spermatophyta</taxon>
        <taxon>Magnoliopsida</taxon>
        <taxon>eudicotyledons</taxon>
        <taxon>Gunneridae</taxon>
        <taxon>Pentapetalae</taxon>
        <taxon>rosids</taxon>
        <taxon>Vitales</taxon>
        <taxon>Vitaceae</taxon>
        <taxon>Viteae</taxon>
        <taxon>Vitis</taxon>
    </lineage>
</organism>
<dbReference type="EMBL" id="FN596494">
    <property type="protein sequence ID" value="CBI36354.3"/>
    <property type="molecule type" value="Genomic_DNA"/>
</dbReference>
<dbReference type="HOGENOM" id="CLU_1621962_0_0_1"/>
<reference evidence="2" key="1">
    <citation type="journal article" date="2007" name="Nature">
        <title>The grapevine genome sequence suggests ancestral hexaploidization in major angiosperm phyla.</title>
        <authorList>
            <consortium name="The French-Italian Public Consortium for Grapevine Genome Characterization."/>
            <person name="Jaillon O."/>
            <person name="Aury J.-M."/>
            <person name="Noel B."/>
            <person name="Policriti A."/>
            <person name="Clepet C."/>
            <person name="Casagrande A."/>
            <person name="Choisne N."/>
            <person name="Aubourg S."/>
            <person name="Vitulo N."/>
            <person name="Jubin C."/>
            <person name="Vezzi A."/>
            <person name="Legeai F."/>
            <person name="Hugueney P."/>
            <person name="Dasilva C."/>
            <person name="Horner D."/>
            <person name="Mica E."/>
            <person name="Jublot D."/>
            <person name="Poulain J."/>
            <person name="Bruyere C."/>
            <person name="Billault A."/>
            <person name="Segurens B."/>
            <person name="Gouyvenoux M."/>
            <person name="Ugarte E."/>
            <person name="Cattonaro F."/>
            <person name="Anthouard V."/>
            <person name="Vico V."/>
            <person name="Del Fabbro C."/>
            <person name="Alaux M."/>
            <person name="Di Gaspero G."/>
            <person name="Dumas V."/>
            <person name="Felice N."/>
            <person name="Paillard S."/>
            <person name="Juman I."/>
            <person name="Moroldo M."/>
            <person name="Scalabrin S."/>
            <person name="Canaguier A."/>
            <person name="Le Clainche I."/>
            <person name="Malacrida G."/>
            <person name="Durand E."/>
            <person name="Pesole G."/>
            <person name="Laucou V."/>
            <person name="Chatelet P."/>
            <person name="Merdinoglu D."/>
            <person name="Delledonne M."/>
            <person name="Pezzotti M."/>
            <person name="Lecharny A."/>
            <person name="Scarpelli C."/>
            <person name="Artiguenave F."/>
            <person name="Pe M.E."/>
            <person name="Valle G."/>
            <person name="Morgante M."/>
            <person name="Caboche M."/>
            <person name="Adam-Blondon A.-F."/>
            <person name="Weissenbach J."/>
            <person name="Quetier F."/>
            <person name="Wincker P."/>
        </authorList>
    </citation>
    <scope>NUCLEOTIDE SEQUENCE [LARGE SCALE GENOMIC DNA]</scope>
    <source>
        <strain evidence="2">cv. Pinot noir / PN40024</strain>
    </source>
</reference>
<dbReference type="Proteomes" id="UP000009183">
    <property type="component" value="Chromosome 9"/>
</dbReference>
<protein>
    <submittedName>
        <fullName evidence="1">Uncharacterized protein</fullName>
    </submittedName>
</protein>
<evidence type="ECO:0000313" key="2">
    <source>
        <dbReference type="Proteomes" id="UP000009183"/>
    </source>
</evidence>